<sequence length="93" mass="11205">MDYSEETIHVRKLCMQQGYQYLVYSDGYYCFYKNLSFKHFEEKSIQDLTVMVVEGKEFEKFTRAVCEVSSFFVHGKFEPGPRFLYRLPKMLKN</sequence>
<reference evidence="1 2" key="1">
    <citation type="submission" date="2017-02" db="EMBL/GenBank/DDBJ databases">
        <authorList>
            <person name="Peterson S.W."/>
        </authorList>
    </citation>
    <scope>NUCLEOTIDE SEQUENCE [LARGE SCALE GENOMIC DNA]</scope>
    <source>
        <strain evidence="1 2">DSM 18034</strain>
    </source>
</reference>
<protein>
    <submittedName>
        <fullName evidence="1">Uncharacterized protein</fullName>
    </submittedName>
</protein>
<gene>
    <name evidence="1" type="ORF">SAMN02745702_00929</name>
</gene>
<dbReference type="Proteomes" id="UP000189733">
    <property type="component" value="Unassembled WGS sequence"/>
</dbReference>
<evidence type="ECO:0000313" key="2">
    <source>
        <dbReference type="Proteomes" id="UP000189733"/>
    </source>
</evidence>
<keyword evidence="2" id="KW-1185">Reference proteome</keyword>
<evidence type="ECO:0000313" key="1">
    <source>
        <dbReference type="EMBL" id="SKA67982.1"/>
    </source>
</evidence>
<dbReference type="AlphaFoldDB" id="A0A1T4VSK6"/>
<dbReference type="RefSeq" id="WP_078684231.1">
    <property type="nucleotide sequence ID" value="NZ_FUYA01000002.1"/>
</dbReference>
<dbReference type="EMBL" id="FUYA01000002">
    <property type="protein sequence ID" value="SKA67982.1"/>
    <property type="molecule type" value="Genomic_DNA"/>
</dbReference>
<accession>A0A1T4VSK6</accession>
<organism evidence="1 2">
    <name type="scientific">Desulfobaculum bizertense DSM 18034</name>
    <dbReference type="NCBI Taxonomy" id="1121442"/>
    <lineage>
        <taxon>Bacteria</taxon>
        <taxon>Pseudomonadati</taxon>
        <taxon>Thermodesulfobacteriota</taxon>
        <taxon>Desulfovibrionia</taxon>
        <taxon>Desulfovibrionales</taxon>
        <taxon>Desulfovibrionaceae</taxon>
        <taxon>Desulfobaculum</taxon>
    </lineage>
</organism>
<proteinExistence type="predicted"/>
<name>A0A1T4VSK6_9BACT</name>